<dbReference type="GO" id="GO:0046872">
    <property type="term" value="F:metal ion binding"/>
    <property type="evidence" value="ECO:0007669"/>
    <property type="project" value="UniProtKB-KW"/>
</dbReference>
<comment type="similarity">
    <text evidence="1">Belongs to the Gfa family.</text>
</comment>
<dbReference type="PROSITE" id="PS51891">
    <property type="entry name" value="CENP_V_GFA"/>
    <property type="match status" value="1"/>
</dbReference>
<dbReference type="Proteomes" id="UP001219568">
    <property type="component" value="Unassembled WGS sequence"/>
</dbReference>
<dbReference type="AlphaFoldDB" id="A0AAD6IMP6"/>
<proteinExistence type="inferred from homology"/>
<dbReference type="GO" id="GO:0016846">
    <property type="term" value="F:carbon-sulfur lyase activity"/>
    <property type="evidence" value="ECO:0007669"/>
    <property type="project" value="InterPro"/>
</dbReference>
<dbReference type="Gene3D" id="2.170.150.70">
    <property type="match status" value="1"/>
</dbReference>
<evidence type="ECO:0000259" key="4">
    <source>
        <dbReference type="PROSITE" id="PS51891"/>
    </source>
</evidence>
<evidence type="ECO:0000256" key="3">
    <source>
        <dbReference type="ARBA" id="ARBA00022833"/>
    </source>
</evidence>
<evidence type="ECO:0000256" key="1">
    <source>
        <dbReference type="ARBA" id="ARBA00005495"/>
    </source>
</evidence>
<dbReference type="PANTHER" id="PTHR28620">
    <property type="entry name" value="CENTROMERE PROTEIN V"/>
    <property type="match status" value="1"/>
</dbReference>
<accession>A0AAD6IMP6</accession>
<evidence type="ECO:0000313" key="6">
    <source>
        <dbReference type="Proteomes" id="UP001219568"/>
    </source>
</evidence>
<dbReference type="PANTHER" id="PTHR28620:SF1">
    <property type="entry name" value="CENP-V_GFA DOMAIN-CONTAINING PROTEIN"/>
    <property type="match status" value="1"/>
</dbReference>
<keyword evidence="6" id="KW-1185">Reference proteome</keyword>
<gene>
    <name evidence="5" type="ORF">N7460_003174</name>
</gene>
<dbReference type="EMBL" id="JAQJZL010000002">
    <property type="protein sequence ID" value="KAJ6052640.1"/>
    <property type="molecule type" value="Genomic_DNA"/>
</dbReference>
<name>A0AAD6IMP6_PENCN</name>
<comment type="caution">
    <text evidence="5">The sequence shown here is derived from an EMBL/GenBank/DDBJ whole genome shotgun (WGS) entry which is preliminary data.</text>
</comment>
<reference evidence="5" key="2">
    <citation type="submission" date="2023-01" db="EMBL/GenBank/DDBJ databases">
        <authorList>
            <person name="Petersen C."/>
        </authorList>
    </citation>
    <scope>NUCLEOTIDE SEQUENCE</scope>
    <source>
        <strain evidence="5">IBT 15450</strain>
    </source>
</reference>
<dbReference type="InterPro" id="IPR006913">
    <property type="entry name" value="CENP-V/GFA"/>
</dbReference>
<sequence>MPDPTATQATYDGSCHCGQVAFTMKLSPPIEEQTLKTCNCSICSINGYVLVYAQQSNVAFHDSENDARKEYRFGTMNFPHGFCSNCGSSMYARADGGKYGDIIAINARTLKGIDISTLKIEQVDGKNVELS</sequence>
<evidence type="ECO:0000313" key="5">
    <source>
        <dbReference type="EMBL" id="KAJ6052640.1"/>
    </source>
</evidence>
<reference evidence="5" key="1">
    <citation type="journal article" date="2023" name="IMA Fungus">
        <title>Comparative genomic study of the Penicillium genus elucidates a diverse pangenome and 15 lateral gene transfer events.</title>
        <authorList>
            <person name="Petersen C."/>
            <person name="Sorensen T."/>
            <person name="Nielsen M.R."/>
            <person name="Sondergaard T.E."/>
            <person name="Sorensen J.L."/>
            <person name="Fitzpatrick D.A."/>
            <person name="Frisvad J.C."/>
            <person name="Nielsen K.L."/>
        </authorList>
    </citation>
    <scope>NUCLEOTIDE SEQUENCE</scope>
    <source>
        <strain evidence="5">IBT 15450</strain>
    </source>
</reference>
<feature type="domain" description="CENP-V/GFA" evidence="4">
    <location>
        <begin position="11"/>
        <end position="129"/>
    </location>
</feature>
<evidence type="ECO:0000256" key="2">
    <source>
        <dbReference type="ARBA" id="ARBA00022723"/>
    </source>
</evidence>
<organism evidence="5 6">
    <name type="scientific">Penicillium canescens</name>
    <dbReference type="NCBI Taxonomy" id="5083"/>
    <lineage>
        <taxon>Eukaryota</taxon>
        <taxon>Fungi</taxon>
        <taxon>Dikarya</taxon>
        <taxon>Ascomycota</taxon>
        <taxon>Pezizomycotina</taxon>
        <taxon>Eurotiomycetes</taxon>
        <taxon>Eurotiomycetidae</taxon>
        <taxon>Eurotiales</taxon>
        <taxon>Aspergillaceae</taxon>
        <taxon>Penicillium</taxon>
    </lineage>
</organism>
<dbReference type="InterPro" id="IPR052355">
    <property type="entry name" value="CENP-V-like"/>
</dbReference>
<keyword evidence="3" id="KW-0862">Zinc</keyword>
<protein>
    <recommendedName>
        <fullName evidence="4">CENP-V/GFA domain-containing protein</fullName>
    </recommendedName>
</protein>
<dbReference type="Pfam" id="PF04828">
    <property type="entry name" value="GFA"/>
    <property type="match status" value="1"/>
</dbReference>
<keyword evidence="2" id="KW-0479">Metal-binding</keyword>
<dbReference type="InterPro" id="IPR011057">
    <property type="entry name" value="Mss4-like_sf"/>
</dbReference>
<dbReference type="SUPFAM" id="SSF51316">
    <property type="entry name" value="Mss4-like"/>
    <property type="match status" value="1"/>
</dbReference>